<feature type="compositionally biased region" description="Basic residues" evidence="6">
    <location>
        <begin position="226"/>
        <end position="235"/>
    </location>
</feature>
<keyword evidence="4" id="KW-0175">Coiled coil</keyword>
<dbReference type="GO" id="GO:0005730">
    <property type="term" value="C:nucleolus"/>
    <property type="evidence" value="ECO:0007669"/>
    <property type="project" value="UniProtKB-SubCell"/>
</dbReference>
<dbReference type="EMBL" id="OUUW01000009">
    <property type="protein sequence ID" value="SPP85076.1"/>
    <property type="molecule type" value="Genomic_DNA"/>
</dbReference>
<evidence type="ECO:0000256" key="1">
    <source>
        <dbReference type="ARBA" id="ARBA00004604"/>
    </source>
</evidence>
<feature type="compositionally biased region" description="Acidic residues" evidence="6">
    <location>
        <begin position="118"/>
        <end position="135"/>
    </location>
</feature>
<organism evidence="7 8">
    <name type="scientific">Drosophila guanche</name>
    <name type="common">Fruit fly</name>
    <dbReference type="NCBI Taxonomy" id="7266"/>
    <lineage>
        <taxon>Eukaryota</taxon>
        <taxon>Metazoa</taxon>
        <taxon>Ecdysozoa</taxon>
        <taxon>Arthropoda</taxon>
        <taxon>Hexapoda</taxon>
        <taxon>Insecta</taxon>
        <taxon>Pterygota</taxon>
        <taxon>Neoptera</taxon>
        <taxon>Endopterygota</taxon>
        <taxon>Diptera</taxon>
        <taxon>Brachycera</taxon>
        <taxon>Muscomorpha</taxon>
        <taxon>Ephydroidea</taxon>
        <taxon>Drosophilidae</taxon>
        <taxon>Drosophila</taxon>
        <taxon>Sophophora</taxon>
    </lineage>
</organism>
<gene>
    <name evidence="7" type="ORF">DGUA_6G014960</name>
</gene>
<dbReference type="PANTHER" id="PTHR14577">
    <property type="entry name" value="NUCLEOLAR PROTEIN 12"/>
    <property type="match status" value="1"/>
</dbReference>
<proteinExistence type="inferred from homology"/>
<feature type="compositionally biased region" description="Basic and acidic residues" evidence="6">
    <location>
        <begin position="65"/>
        <end position="74"/>
    </location>
</feature>
<feature type="compositionally biased region" description="Basic residues" evidence="6">
    <location>
        <begin position="187"/>
        <end position="200"/>
    </location>
</feature>
<feature type="compositionally biased region" description="Basic residues" evidence="6">
    <location>
        <begin position="246"/>
        <end position="256"/>
    </location>
</feature>
<keyword evidence="8" id="KW-1185">Reference proteome</keyword>
<reference evidence="8" key="1">
    <citation type="submission" date="2018-01" db="EMBL/GenBank/DDBJ databases">
        <authorList>
            <person name="Alioto T."/>
            <person name="Alioto T."/>
        </authorList>
    </citation>
    <scope>NUCLEOTIDE SEQUENCE [LARGE SCALE GENOMIC DNA]</scope>
</reference>
<evidence type="ECO:0000313" key="7">
    <source>
        <dbReference type="EMBL" id="SPP85076.1"/>
    </source>
</evidence>
<dbReference type="InterPro" id="IPR019186">
    <property type="entry name" value="Nucleolar_protein_12"/>
</dbReference>
<protein>
    <recommendedName>
        <fullName evidence="3">Nucleolar protein 12</fullName>
    </recommendedName>
</protein>
<evidence type="ECO:0000256" key="6">
    <source>
        <dbReference type="SAM" id="MobiDB-lite"/>
    </source>
</evidence>
<sequence length="262" mass="30598">MARKKTPKKKVEVVFDAEKRKEFLTGFRKRKNERRTRAKAELAKNLKDERIRIRQEVKEGFKHLKKSYEPLKELTEEDKAEEKKQETYEDDEVQVKIVELTTNDLAAQRNMLGANTGEESEEEENQSESEEEDPNQPDRIPGMDYDPNARKKRNAPAAAASEPKAKKPAQPEDPDIRSKKDLDKLMKTKTLKKMHKSKVFKQKERLDKQVNMKKAKRDRNSTIKSVPKHQRKKLKYGAGKPTVYSKGRKLNKKDIRRQRGGD</sequence>
<accession>A0A3B0KH62</accession>
<feature type="compositionally biased region" description="Basic and acidic residues" evidence="6">
    <location>
        <begin position="201"/>
        <end position="210"/>
    </location>
</feature>
<evidence type="ECO:0000256" key="4">
    <source>
        <dbReference type="ARBA" id="ARBA00023054"/>
    </source>
</evidence>
<dbReference type="STRING" id="7266.A0A3B0KH62"/>
<dbReference type="OrthoDB" id="551633at2759"/>
<feature type="region of interest" description="Disordered" evidence="6">
    <location>
        <begin position="65"/>
        <end position="262"/>
    </location>
</feature>
<comment type="similarity">
    <text evidence="2">Belongs to the RRP17 family.</text>
</comment>
<comment type="subcellular location">
    <subcellularLocation>
        <location evidence="1">Nucleus</location>
        <location evidence="1">Nucleolus</location>
    </subcellularLocation>
</comment>
<evidence type="ECO:0000256" key="2">
    <source>
        <dbReference type="ARBA" id="ARBA00007175"/>
    </source>
</evidence>
<feature type="compositionally biased region" description="Basic and acidic residues" evidence="6">
    <location>
        <begin position="174"/>
        <end position="186"/>
    </location>
</feature>
<dbReference type="OMA" id="GMDFDPN"/>
<dbReference type="Pfam" id="PF09805">
    <property type="entry name" value="Nop25"/>
    <property type="match status" value="1"/>
</dbReference>
<dbReference type="Proteomes" id="UP000268350">
    <property type="component" value="Unassembled WGS sequence"/>
</dbReference>
<evidence type="ECO:0000256" key="3">
    <source>
        <dbReference type="ARBA" id="ARBA00015520"/>
    </source>
</evidence>
<name>A0A3B0KH62_DROGU</name>
<dbReference type="AlphaFoldDB" id="A0A3B0KH62"/>
<keyword evidence="5" id="KW-0539">Nucleus</keyword>
<dbReference type="PANTHER" id="PTHR14577:SF0">
    <property type="entry name" value="NUCLEOLAR PROTEIN 12"/>
    <property type="match status" value="1"/>
</dbReference>
<evidence type="ECO:0000313" key="8">
    <source>
        <dbReference type="Proteomes" id="UP000268350"/>
    </source>
</evidence>
<evidence type="ECO:0000256" key="5">
    <source>
        <dbReference type="ARBA" id="ARBA00023242"/>
    </source>
</evidence>
<dbReference type="GO" id="GO:0019843">
    <property type="term" value="F:rRNA binding"/>
    <property type="evidence" value="ECO:0007669"/>
    <property type="project" value="TreeGrafter"/>
</dbReference>